<dbReference type="InterPro" id="IPR001173">
    <property type="entry name" value="Glyco_trans_2-like"/>
</dbReference>
<sequence length="352" mass="36994">MTWSVVIPTIGRPTLSACLDALAGSVRSPVEVVLVDDRPLRECGPLPVEVPPGLDVRVEYGCGNGPAAARNVGWRSVRTDWVVFLDDDVLPGPGWAAALEADLASADGGVGAVQGRIVVPMPGGRRPTDAERNTAGLAESAWITADIAYRVAALAGAGGFDERFRRAFREDADLALRVRDAGWSLVVGQRVTTHPVRPDGPLASVRAQAGNADDVLMTRLHGPTWWDRAEAPRGRFPRHAVVTAAGTAAVALAAAAVPRRGGGSGASRGRAGRYRRGAAVAAAVWAAGTAEFAAARIAPGPRTRREITTMVATSVLIPPAAVAHHLVGRWRHRRPEPWSAPAPATDRVEVAR</sequence>
<dbReference type="Gene3D" id="3.90.550.10">
    <property type="entry name" value="Spore Coat Polysaccharide Biosynthesis Protein SpsA, Chain A"/>
    <property type="match status" value="1"/>
</dbReference>
<dbReference type="Proteomes" id="UP001500967">
    <property type="component" value="Unassembled WGS sequence"/>
</dbReference>
<keyword evidence="7" id="KW-1185">Reference proteome</keyword>
<evidence type="ECO:0000259" key="5">
    <source>
        <dbReference type="Pfam" id="PF00535"/>
    </source>
</evidence>
<keyword evidence="4" id="KW-0808">Transferase</keyword>
<dbReference type="InterPro" id="IPR029044">
    <property type="entry name" value="Nucleotide-diphossugar_trans"/>
</dbReference>
<evidence type="ECO:0000256" key="1">
    <source>
        <dbReference type="ARBA" id="ARBA00004776"/>
    </source>
</evidence>
<evidence type="ECO:0000256" key="4">
    <source>
        <dbReference type="ARBA" id="ARBA00022679"/>
    </source>
</evidence>
<comment type="caution">
    <text evidence="6">The sequence shown here is derived from an EMBL/GenBank/DDBJ whole genome shotgun (WGS) entry which is preliminary data.</text>
</comment>
<dbReference type="SUPFAM" id="SSF53448">
    <property type="entry name" value="Nucleotide-diphospho-sugar transferases"/>
    <property type="match status" value="1"/>
</dbReference>
<accession>A0ABP3DAK5</accession>
<reference evidence="7" key="1">
    <citation type="journal article" date="2019" name="Int. J. Syst. Evol. Microbiol.">
        <title>The Global Catalogue of Microorganisms (GCM) 10K type strain sequencing project: providing services to taxonomists for standard genome sequencing and annotation.</title>
        <authorList>
            <consortium name="The Broad Institute Genomics Platform"/>
            <consortium name="The Broad Institute Genome Sequencing Center for Infectious Disease"/>
            <person name="Wu L."/>
            <person name="Ma J."/>
        </authorList>
    </citation>
    <scope>NUCLEOTIDE SEQUENCE [LARGE SCALE GENOMIC DNA]</scope>
    <source>
        <strain evidence="7">JCM 10425</strain>
    </source>
</reference>
<evidence type="ECO:0000256" key="2">
    <source>
        <dbReference type="ARBA" id="ARBA00006739"/>
    </source>
</evidence>
<dbReference type="PANTHER" id="PTHR43179">
    <property type="entry name" value="RHAMNOSYLTRANSFERASE WBBL"/>
    <property type="match status" value="1"/>
</dbReference>
<keyword evidence="3" id="KW-0328">Glycosyltransferase</keyword>
<dbReference type="PANTHER" id="PTHR43179:SF12">
    <property type="entry name" value="GALACTOFURANOSYLTRANSFERASE GLFT2"/>
    <property type="match status" value="1"/>
</dbReference>
<dbReference type="RefSeq" id="WP_344647250.1">
    <property type="nucleotide sequence ID" value="NZ_BAAAGX010000004.1"/>
</dbReference>
<gene>
    <name evidence="6" type="ORF">GCM10009539_06980</name>
</gene>
<evidence type="ECO:0000313" key="6">
    <source>
        <dbReference type="EMBL" id="GAA0224428.1"/>
    </source>
</evidence>
<comment type="similarity">
    <text evidence="2">Belongs to the glycosyltransferase 2 family.</text>
</comment>
<proteinExistence type="inferred from homology"/>
<name>A0ABP3DAK5_9ACTN</name>
<dbReference type="Pfam" id="PF00535">
    <property type="entry name" value="Glycos_transf_2"/>
    <property type="match status" value="1"/>
</dbReference>
<protein>
    <submittedName>
        <fullName evidence="6">Glycosyltransferase</fullName>
    </submittedName>
</protein>
<organism evidence="6 7">
    <name type="scientific">Cryptosporangium japonicum</name>
    <dbReference type="NCBI Taxonomy" id="80872"/>
    <lineage>
        <taxon>Bacteria</taxon>
        <taxon>Bacillati</taxon>
        <taxon>Actinomycetota</taxon>
        <taxon>Actinomycetes</taxon>
        <taxon>Cryptosporangiales</taxon>
        <taxon>Cryptosporangiaceae</taxon>
        <taxon>Cryptosporangium</taxon>
    </lineage>
</organism>
<evidence type="ECO:0000313" key="7">
    <source>
        <dbReference type="Proteomes" id="UP001500967"/>
    </source>
</evidence>
<evidence type="ECO:0000256" key="3">
    <source>
        <dbReference type="ARBA" id="ARBA00022676"/>
    </source>
</evidence>
<dbReference type="EMBL" id="BAAAGX010000004">
    <property type="protein sequence ID" value="GAA0224428.1"/>
    <property type="molecule type" value="Genomic_DNA"/>
</dbReference>
<comment type="pathway">
    <text evidence="1">Cell wall biogenesis; cell wall polysaccharide biosynthesis.</text>
</comment>
<feature type="domain" description="Glycosyltransferase 2-like" evidence="5">
    <location>
        <begin position="4"/>
        <end position="119"/>
    </location>
</feature>